<evidence type="ECO:0000313" key="2">
    <source>
        <dbReference type="Proteomes" id="UP000283095"/>
    </source>
</evidence>
<organism evidence="1 2">
    <name type="scientific">Peribacillus asahii</name>
    <dbReference type="NCBI Taxonomy" id="228899"/>
    <lineage>
        <taxon>Bacteria</taxon>
        <taxon>Bacillati</taxon>
        <taxon>Bacillota</taxon>
        <taxon>Bacilli</taxon>
        <taxon>Bacillales</taxon>
        <taxon>Bacillaceae</taxon>
        <taxon>Peribacillus</taxon>
    </lineage>
</organism>
<gene>
    <name evidence="1" type="ORF">BAOM_3442</name>
</gene>
<dbReference type="Proteomes" id="UP000283095">
    <property type="component" value="Chromosome"/>
</dbReference>
<name>A0A3T0KUZ3_9BACI</name>
<accession>A0A3T0KUZ3</accession>
<dbReference type="EMBL" id="CP026095">
    <property type="protein sequence ID" value="AZV44051.1"/>
    <property type="molecule type" value="Genomic_DNA"/>
</dbReference>
<dbReference type="AlphaFoldDB" id="A0A3T0KUZ3"/>
<proteinExistence type="predicted"/>
<reference evidence="1 2" key="1">
    <citation type="submission" date="2018-01" db="EMBL/GenBank/DDBJ databases">
        <title>Bacillus asahii Genome sequencing and assembly.</title>
        <authorList>
            <person name="Jiang H."/>
            <person name="Feng Y."/>
            <person name="Zhao F."/>
            <person name="Lin X."/>
        </authorList>
    </citation>
    <scope>NUCLEOTIDE SEQUENCE [LARGE SCALE GENOMIC DNA]</scope>
    <source>
        <strain evidence="1 2">OM18</strain>
    </source>
</reference>
<dbReference type="KEGG" id="pasa:BAOM_3442"/>
<protein>
    <submittedName>
        <fullName evidence="1">Uncharacterized protein</fullName>
    </submittedName>
</protein>
<evidence type="ECO:0000313" key="1">
    <source>
        <dbReference type="EMBL" id="AZV44051.1"/>
    </source>
</evidence>
<sequence>MKSIHNDVSQSVLKNNSENMKDCKNKEAITFEYVRNTVKRKIVNTFQTLTKCSQKDVFEILLYGK</sequence>
<dbReference type="RefSeq" id="WP_127761105.1">
    <property type="nucleotide sequence ID" value="NZ_CP026095.1"/>
</dbReference>